<proteinExistence type="predicted"/>
<dbReference type="AlphaFoldDB" id="A0A833WJD3"/>
<evidence type="ECO:0000313" key="1">
    <source>
        <dbReference type="EMBL" id="KAF4037730.1"/>
    </source>
</evidence>
<dbReference type="EMBL" id="WSZM01000234">
    <property type="protein sequence ID" value="KAF4037730.1"/>
    <property type="molecule type" value="Genomic_DNA"/>
</dbReference>
<keyword evidence="2" id="KW-1185">Reference proteome</keyword>
<accession>A0A833WJD3</accession>
<dbReference type="Proteomes" id="UP000602510">
    <property type="component" value="Unassembled WGS sequence"/>
</dbReference>
<comment type="caution">
    <text evidence="1">The sequence shown here is derived from an EMBL/GenBank/DDBJ whole genome shotgun (WGS) entry which is preliminary data.</text>
</comment>
<name>A0A833WJD3_PHYIN</name>
<evidence type="ECO:0000313" key="2">
    <source>
        <dbReference type="Proteomes" id="UP000602510"/>
    </source>
</evidence>
<reference evidence="1" key="1">
    <citation type="submission" date="2020-04" db="EMBL/GenBank/DDBJ databases">
        <title>Hybrid Assembly of Korean Phytophthora infestans isolates.</title>
        <authorList>
            <person name="Prokchorchik M."/>
            <person name="Lee Y."/>
            <person name="Seo J."/>
            <person name="Cho J.-H."/>
            <person name="Park Y.-E."/>
            <person name="Jang D.-C."/>
            <person name="Im J.-S."/>
            <person name="Choi J.-G."/>
            <person name="Park H.-J."/>
            <person name="Lee G.-B."/>
            <person name="Lee Y.-G."/>
            <person name="Hong S.-Y."/>
            <person name="Cho K."/>
            <person name="Sohn K.H."/>
        </authorList>
    </citation>
    <scope>NUCLEOTIDE SEQUENCE</scope>
    <source>
        <strain evidence="1">KR_1_A1</strain>
    </source>
</reference>
<gene>
    <name evidence="1" type="ORF">GN244_ATG10175</name>
</gene>
<protein>
    <submittedName>
        <fullName evidence="1">Uncharacterized protein</fullName>
    </submittedName>
</protein>
<sequence>MKLQQDDLLKALSAKLIKKQHVKVMAEWKAVTLVLLTSAEFSRTSLCDKFAQNALTFSSVMLNLDAARKKDKVAARTSGLEEANTEKEQLLDNIIAEVDGFLLAKTLAKVVTHAKVAANAKAGEVVR</sequence>
<organism evidence="1 2">
    <name type="scientific">Phytophthora infestans</name>
    <name type="common">Potato late blight agent</name>
    <name type="synonym">Botrytis infestans</name>
    <dbReference type="NCBI Taxonomy" id="4787"/>
    <lineage>
        <taxon>Eukaryota</taxon>
        <taxon>Sar</taxon>
        <taxon>Stramenopiles</taxon>
        <taxon>Oomycota</taxon>
        <taxon>Peronosporomycetes</taxon>
        <taxon>Peronosporales</taxon>
        <taxon>Peronosporaceae</taxon>
        <taxon>Phytophthora</taxon>
    </lineage>
</organism>